<name>A0ACC5R343_9HYPH</name>
<comment type="caution">
    <text evidence="1">The sequence shown here is derived from an EMBL/GenBank/DDBJ whole genome shotgun (WGS) entry which is preliminary data.</text>
</comment>
<accession>A0ACC5R343</accession>
<protein>
    <submittedName>
        <fullName evidence="1">Methyltransferase domain-containing protein</fullName>
    </submittedName>
</protein>
<keyword evidence="1" id="KW-0489">Methyltransferase</keyword>
<dbReference type="Proteomes" id="UP000616151">
    <property type="component" value="Unassembled WGS sequence"/>
</dbReference>
<reference evidence="1" key="1">
    <citation type="submission" date="2021-01" db="EMBL/GenBank/DDBJ databases">
        <authorList>
            <person name="Sun Q."/>
        </authorList>
    </citation>
    <scope>NUCLEOTIDE SEQUENCE</scope>
    <source>
        <strain evidence="1">YIM B02566</strain>
    </source>
</reference>
<gene>
    <name evidence="1" type="ORF">JHL16_12050</name>
</gene>
<organism evidence="1 2">
    <name type="scientific">Taklimakanibacter albus</name>
    <dbReference type="NCBI Taxonomy" id="2800327"/>
    <lineage>
        <taxon>Bacteria</taxon>
        <taxon>Pseudomonadati</taxon>
        <taxon>Pseudomonadota</taxon>
        <taxon>Alphaproteobacteria</taxon>
        <taxon>Hyphomicrobiales</taxon>
        <taxon>Aestuariivirgaceae</taxon>
        <taxon>Taklimakanibacter</taxon>
    </lineage>
</organism>
<sequence length="444" mass="50305">MSSLKENTAKTSISAKTSDAQTLKSQAEPARTWTREAIEQQLKLERFDYQRVPLPFGLATEGHDRSSTAAEIFGDDLAGKSVLDVGASLGFFCFEAEKRGATDVVGIDVHPESVRKARLLAEMKGSQAQFVVGNLESTYLDRKFDQVFCLNVLHHLHDPIAALNRLIDITKEKLILEVATFGAHDKRKVGLPAFICNWLSRFPIIFVTATGTRGKREVQRFYMSEKAIFNILKVHRGVFAKVELKPSGHKGRFVAIAHKRQIDHLLVVGGPTSSGKKTIMARFMSNQMPELAKALGTPDATVWGERLNANHLDKPDDQPVRSHVMLHYDIMRPFMRSTRVYERDEAMDLLSCAKKITFLTVATPSERLFKQITAAEIDKKFARSGKAKNRHLRIREMYQDPAKVKEIYSTWIDFAKQHSDTHWMIEMTSPTEFKLFPADEYVPR</sequence>
<evidence type="ECO:0000313" key="2">
    <source>
        <dbReference type="Proteomes" id="UP000616151"/>
    </source>
</evidence>
<keyword evidence="1" id="KW-0808">Transferase</keyword>
<proteinExistence type="predicted"/>
<keyword evidence="2" id="KW-1185">Reference proteome</keyword>
<evidence type="ECO:0000313" key="1">
    <source>
        <dbReference type="EMBL" id="MBK1867080.1"/>
    </source>
</evidence>
<dbReference type="EMBL" id="JAENHL010000007">
    <property type="protein sequence ID" value="MBK1867080.1"/>
    <property type="molecule type" value="Genomic_DNA"/>
</dbReference>